<evidence type="ECO:0000259" key="8">
    <source>
        <dbReference type="Pfam" id="PF02770"/>
    </source>
</evidence>
<dbReference type="EMBL" id="QHKI01000010">
    <property type="protein sequence ID" value="RSM85954.1"/>
    <property type="molecule type" value="Genomic_DNA"/>
</dbReference>
<feature type="domain" description="Acyl-CoA dehydrogenase/oxidase N-terminal" evidence="9">
    <location>
        <begin position="6"/>
        <end position="121"/>
    </location>
</feature>
<dbReference type="SUPFAM" id="SSF56645">
    <property type="entry name" value="Acyl-CoA dehydrogenase NM domain-like"/>
    <property type="match status" value="1"/>
</dbReference>
<dbReference type="SUPFAM" id="SSF47203">
    <property type="entry name" value="Acyl-CoA dehydrogenase C-terminal domain-like"/>
    <property type="match status" value="1"/>
</dbReference>
<dbReference type="InterPro" id="IPR006091">
    <property type="entry name" value="Acyl-CoA_Oxase/DH_mid-dom"/>
</dbReference>
<dbReference type="GO" id="GO:0016627">
    <property type="term" value="F:oxidoreductase activity, acting on the CH-CH group of donors"/>
    <property type="evidence" value="ECO:0007669"/>
    <property type="project" value="InterPro"/>
</dbReference>
<keyword evidence="4 6" id="KW-0274">FAD</keyword>
<name>A0A428ZD07_KIBAR</name>
<dbReference type="Pfam" id="PF00441">
    <property type="entry name" value="Acyl-CoA_dh_1"/>
    <property type="match status" value="1"/>
</dbReference>
<comment type="cofactor">
    <cofactor evidence="1 6">
        <name>FAD</name>
        <dbReference type="ChEBI" id="CHEBI:57692"/>
    </cofactor>
</comment>
<evidence type="ECO:0000256" key="2">
    <source>
        <dbReference type="ARBA" id="ARBA00009347"/>
    </source>
</evidence>
<dbReference type="Gene3D" id="2.40.110.10">
    <property type="entry name" value="Butyryl-CoA Dehydrogenase, subunit A, domain 2"/>
    <property type="match status" value="1"/>
</dbReference>
<gene>
    <name evidence="10" type="ORF">DMH04_14840</name>
</gene>
<dbReference type="Pfam" id="PF02770">
    <property type="entry name" value="Acyl-CoA_dh_M"/>
    <property type="match status" value="1"/>
</dbReference>
<evidence type="ECO:0000256" key="5">
    <source>
        <dbReference type="ARBA" id="ARBA00023002"/>
    </source>
</evidence>
<dbReference type="GO" id="GO:0050660">
    <property type="term" value="F:flavin adenine dinucleotide binding"/>
    <property type="evidence" value="ECO:0007669"/>
    <property type="project" value="InterPro"/>
</dbReference>
<feature type="domain" description="Acyl-CoA oxidase/dehydrogenase middle" evidence="8">
    <location>
        <begin position="126"/>
        <end position="212"/>
    </location>
</feature>
<keyword evidence="3 6" id="KW-0285">Flavoprotein</keyword>
<keyword evidence="5 6" id="KW-0560">Oxidoreductase</keyword>
<dbReference type="Pfam" id="PF02771">
    <property type="entry name" value="Acyl-CoA_dh_N"/>
    <property type="match status" value="1"/>
</dbReference>
<dbReference type="OrthoDB" id="3778631at2"/>
<dbReference type="RefSeq" id="WP_051792716.1">
    <property type="nucleotide sequence ID" value="NZ_QHKI01000010.1"/>
</dbReference>
<evidence type="ECO:0000313" key="11">
    <source>
        <dbReference type="Proteomes" id="UP000287547"/>
    </source>
</evidence>
<dbReference type="InterPro" id="IPR009100">
    <property type="entry name" value="AcylCoA_DH/oxidase_NM_dom_sf"/>
</dbReference>
<dbReference type="InterPro" id="IPR009075">
    <property type="entry name" value="AcylCo_DH/oxidase_C"/>
</dbReference>
<evidence type="ECO:0000259" key="7">
    <source>
        <dbReference type="Pfam" id="PF00441"/>
    </source>
</evidence>
<dbReference type="Gene3D" id="1.10.540.10">
    <property type="entry name" value="Acyl-CoA dehydrogenase/oxidase, N-terminal domain"/>
    <property type="match status" value="1"/>
</dbReference>
<protein>
    <submittedName>
        <fullName evidence="10">Acyl-CoA dehydrogenase</fullName>
    </submittedName>
</protein>
<evidence type="ECO:0000313" key="10">
    <source>
        <dbReference type="EMBL" id="RSM85954.1"/>
    </source>
</evidence>
<dbReference type="InterPro" id="IPR046373">
    <property type="entry name" value="Acyl-CoA_Oxase/DH_mid-dom_sf"/>
</dbReference>
<organism evidence="10 11">
    <name type="scientific">Kibdelosporangium aridum</name>
    <dbReference type="NCBI Taxonomy" id="2030"/>
    <lineage>
        <taxon>Bacteria</taxon>
        <taxon>Bacillati</taxon>
        <taxon>Actinomycetota</taxon>
        <taxon>Actinomycetes</taxon>
        <taxon>Pseudonocardiales</taxon>
        <taxon>Pseudonocardiaceae</taxon>
        <taxon>Kibdelosporangium</taxon>
    </lineage>
</organism>
<evidence type="ECO:0000256" key="1">
    <source>
        <dbReference type="ARBA" id="ARBA00001974"/>
    </source>
</evidence>
<feature type="domain" description="Acyl-CoA dehydrogenase/oxidase C-terminal" evidence="7">
    <location>
        <begin position="224"/>
        <end position="362"/>
    </location>
</feature>
<comment type="similarity">
    <text evidence="2 6">Belongs to the acyl-CoA dehydrogenase family.</text>
</comment>
<dbReference type="InterPro" id="IPR037069">
    <property type="entry name" value="AcylCoA_DH/ox_N_sf"/>
</dbReference>
<accession>A0A428ZD07</accession>
<dbReference type="Proteomes" id="UP000287547">
    <property type="component" value="Unassembled WGS sequence"/>
</dbReference>
<dbReference type="InterPro" id="IPR036250">
    <property type="entry name" value="AcylCo_DH-like_C"/>
</dbReference>
<evidence type="ECO:0000259" key="9">
    <source>
        <dbReference type="Pfam" id="PF02771"/>
    </source>
</evidence>
<evidence type="ECO:0000256" key="6">
    <source>
        <dbReference type="RuleBase" id="RU362125"/>
    </source>
</evidence>
<dbReference type="InterPro" id="IPR013786">
    <property type="entry name" value="AcylCoA_DH/ox_N"/>
</dbReference>
<comment type="caution">
    <text evidence="10">The sequence shown here is derived from an EMBL/GenBank/DDBJ whole genome shotgun (WGS) entry which is preliminary data.</text>
</comment>
<evidence type="ECO:0000256" key="3">
    <source>
        <dbReference type="ARBA" id="ARBA00022630"/>
    </source>
</evidence>
<dbReference type="Gene3D" id="1.20.140.10">
    <property type="entry name" value="Butyryl-CoA Dehydrogenase, subunit A, domain 3"/>
    <property type="match status" value="1"/>
</dbReference>
<dbReference type="PANTHER" id="PTHR43292:SF4">
    <property type="entry name" value="ACYL-COA DEHYDROGENASE FADE34"/>
    <property type="match status" value="1"/>
</dbReference>
<sequence>MEPTFTPDQQRFRAELRGLLALPQVADELAAIAAVPQQDRHPEGVYRLLGEHAMLAPDWPERYGGRGLPATYTAIVQEELTAHDVPDTVFINTIKNAGALLLFAADREQKMRHLLPLARGEASIAVLYTESEAGSDLASLCTRADRVAGGWRITGVKRYSVKTAHAAHGVIAARTESGITLFLVPLAAEGVEVRRLETLNAEPFYEVVFDGVFAADADVLGPVGGGWFVLSAGLAIERTGIDYNAKAARWLDLAAERVNAAGDEPVLVDRLTDLRTQVAAGRLLAWRLMERLDDGDLPSEEAAMSKWFNGELGARAARLCLDACGAAGALEGGVPAALLREAPGLTLSAGTSEIMLQIAASGLCLGGVR</sequence>
<proteinExistence type="inferred from homology"/>
<evidence type="ECO:0000256" key="4">
    <source>
        <dbReference type="ARBA" id="ARBA00022827"/>
    </source>
</evidence>
<dbReference type="InterPro" id="IPR052161">
    <property type="entry name" value="Mycobact_Acyl-CoA_DH"/>
</dbReference>
<dbReference type="GO" id="GO:0005886">
    <property type="term" value="C:plasma membrane"/>
    <property type="evidence" value="ECO:0007669"/>
    <property type="project" value="TreeGrafter"/>
</dbReference>
<dbReference type="AlphaFoldDB" id="A0A428ZD07"/>
<dbReference type="PANTHER" id="PTHR43292">
    <property type="entry name" value="ACYL-COA DEHYDROGENASE"/>
    <property type="match status" value="1"/>
</dbReference>
<reference evidence="10 11" key="1">
    <citation type="submission" date="2018-05" db="EMBL/GenBank/DDBJ databases">
        <title>Evolution of GPA BGCs.</title>
        <authorList>
            <person name="Waglechner N."/>
            <person name="Wright G.D."/>
        </authorList>
    </citation>
    <scope>NUCLEOTIDE SEQUENCE [LARGE SCALE GENOMIC DNA]</scope>
    <source>
        <strain evidence="10 11">A82846</strain>
    </source>
</reference>